<dbReference type="eggNOG" id="COG0697">
    <property type="taxonomic scope" value="Bacteria"/>
</dbReference>
<dbReference type="HOGENOM" id="CLU_033863_21_3_0"/>
<dbReference type="PANTHER" id="PTHR42920:SF5">
    <property type="entry name" value="EAMA DOMAIN-CONTAINING PROTEIN"/>
    <property type="match status" value="1"/>
</dbReference>
<keyword evidence="9" id="KW-1185">Reference proteome</keyword>
<dbReference type="AlphaFoldDB" id="E3CYL1"/>
<feature type="transmembrane region" description="Helical" evidence="6">
    <location>
        <begin position="70"/>
        <end position="93"/>
    </location>
</feature>
<feature type="transmembrane region" description="Helical" evidence="6">
    <location>
        <begin position="179"/>
        <end position="200"/>
    </location>
</feature>
<dbReference type="EMBL" id="CM001022">
    <property type="protein sequence ID" value="EFQ22742.1"/>
    <property type="molecule type" value="Genomic_DNA"/>
</dbReference>
<evidence type="ECO:0000256" key="3">
    <source>
        <dbReference type="ARBA" id="ARBA00022692"/>
    </source>
</evidence>
<evidence type="ECO:0000256" key="2">
    <source>
        <dbReference type="ARBA" id="ARBA00022475"/>
    </source>
</evidence>
<keyword evidence="2" id="KW-1003">Cell membrane</keyword>
<evidence type="ECO:0000313" key="9">
    <source>
        <dbReference type="Proteomes" id="UP000005096"/>
    </source>
</evidence>
<name>E3CYL1_9BACT</name>
<dbReference type="PANTHER" id="PTHR42920">
    <property type="entry name" value="OS03G0707200 PROTEIN-RELATED"/>
    <property type="match status" value="1"/>
</dbReference>
<reference evidence="8 9" key="1">
    <citation type="journal article" date="2010" name="Stand. Genomic Sci.">
        <title>Non-contiguous finished genome sequence of Aminomonas paucivorans type strain (GLU-3).</title>
        <authorList>
            <person name="Pitluck S."/>
            <person name="Yasawong M."/>
            <person name="Held B."/>
            <person name="Lapidus A."/>
            <person name="Nolan M."/>
            <person name="Copeland A."/>
            <person name="Lucas S."/>
            <person name="Del Rio T.G."/>
            <person name="Tice H."/>
            <person name="Cheng J.F."/>
            <person name="Chertkov O."/>
            <person name="Goodwin L."/>
            <person name="Tapia R."/>
            <person name="Han C."/>
            <person name="Liolios K."/>
            <person name="Ivanova N."/>
            <person name="Mavromatis K."/>
            <person name="Ovchinnikova G."/>
            <person name="Pati A."/>
            <person name="Chen A."/>
            <person name="Palaniappan K."/>
            <person name="Land M."/>
            <person name="Hauser L."/>
            <person name="Chang Y.J."/>
            <person name="Jeffries C.D."/>
            <person name="Pukall R."/>
            <person name="Spring S."/>
            <person name="Rohde M."/>
            <person name="Sikorski J."/>
            <person name="Goker M."/>
            <person name="Woyke T."/>
            <person name="Bristow J."/>
            <person name="Eisen J.A."/>
            <person name="Markowitz V."/>
            <person name="Hugenholtz P."/>
            <person name="Kyrpides N.C."/>
            <person name="Klenk H.P."/>
        </authorList>
    </citation>
    <scope>NUCLEOTIDE SEQUENCE [LARGE SCALE GENOMIC DNA]</scope>
    <source>
        <strain evidence="8 9">DSM 12260</strain>
    </source>
</reference>
<sequence>MNPSSRRAVLAADLSLFLVAVVWGAGFPFCAHLLEVLSPLWMVALRLSLSALFLLVLFRRRVREADREAWRGSLALGALMTGVFVLLALGLAASSPGKQAFISGTYVVQVPFLLWLLYRRRPSLFAFGGALVVSLGLGIMAFTPGMRFVAGDLYNAVLALGCACQVLAIGWLARRIDPLTLTTLHLAFAALFLTVLALLLEPLPSLALGAVAWGELLFVSLGGTVVAFLVQCTAQRFTPESHAAVIMSLESPFGYLIAVWLGLDPWSPRAVLGGLLILGGVLLTEWETFLRREAEAA</sequence>
<dbReference type="RefSeq" id="WP_006299889.1">
    <property type="nucleotide sequence ID" value="NZ_CM001022.1"/>
</dbReference>
<gene>
    <name evidence="8" type="ORF">Apau_0307</name>
</gene>
<keyword evidence="4 6" id="KW-1133">Transmembrane helix</keyword>
<feature type="domain" description="EamA" evidence="7">
    <location>
        <begin position="12"/>
        <end position="140"/>
    </location>
</feature>
<dbReference type="Proteomes" id="UP000005096">
    <property type="component" value="Chromosome"/>
</dbReference>
<evidence type="ECO:0000313" key="8">
    <source>
        <dbReference type="EMBL" id="EFQ22742.1"/>
    </source>
</evidence>
<evidence type="ECO:0000259" key="7">
    <source>
        <dbReference type="Pfam" id="PF00892"/>
    </source>
</evidence>
<evidence type="ECO:0000256" key="6">
    <source>
        <dbReference type="SAM" id="Phobius"/>
    </source>
</evidence>
<dbReference type="SUPFAM" id="SSF103481">
    <property type="entry name" value="Multidrug resistance efflux transporter EmrE"/>
    <property type="match status" value="2"/>
</dbReference>
<accession>E3CYL1</accession>
<feature type="transmembrane region" description="Helical" evidence="6">
    <location>
        <begin position="206"/>
        <end position="230"/>
    </location>
</feature>
<organism evidence="8 9">
    <name type="scientific">Aminomonas paucivorans DSM 12260</name>
    <dbReference type="NCBI Taxonomy" id="584708"/>
    <lineage>
        <taxon>Bacteria</taxon>
        <taxon>Thermotogati</taxon>
        <taxon>Synergistota</taxon>
        <taxon>Synergistia</taxon>
        <taxon>Synergistales</taxon>
        <taxon>Synergistaceae</taxon>
        <taxon>Aminomonas</taxon>
    </lineage>
</organism>
<feature type="transmembrane region" description="Helical" evidence="6">
    <location>
        <begin position="124"/>
        <end position="142"/>
    </location>
</feature>
<feature type="domain" description="EamA" evidence="7">
    <location>
        <begin position="151"/>
        <end position="284"/>
    </location>
</feature>
<dbReference type="STRING" id="584708.Apau_0307"/>
<feature type="transmembrane region" description="Helical" evidence="6">
    <location>
        <begin position="242"/>
        <end position="263"/>
    </location>
</feature>
<dbReference type="InterPro" id="IPR037185">
    <property type="entry name" value="EmrE-like"/>
</dbReference>
<feature type="transmembrane region" description="Helical" evidence="6">
    <location>
        <begin position="40"/>
        <end position="58"/>
    </location>
</feature>
<comment type="subcellular location">
    <subcellularLocation>
        <location evidence="1">Cell membrane</location>
        <topology evidence="1">Multi-pass membrane protein</topology>
    </subcellularLocation>
</comment>
<dbReference type="InterPro" id="IPR000620">
    <property type="entry name" value="EamA_dom"/>
</dbReference>
<dbReference type="Pfam" id="PF00892">
    <property type="entry name" value="EamA"/>
    <property type="match status" value="2"/>
</dbReference>
<dbReference type="GO" id="GO:0005886">
    <property type="term" value="C:plasma membrane"/>
    <property type="evidence" value="ECO:0007669"/>
    <property type="project" value="UniProtKB-SubCell"/>
</dbReference>
<keyword evidence="5 6" id="KW-0472">Membrane</keyword>
<dbReference type="PaxDb" id="584708-Apau_0307"/>
<evidence type="ECO:0000256" key="5">
    <source>
        <dbReference type="ARBA" id="ARBA00023136"/>
    </source>
</evidence>
<protein>
    <recommendedName>
        <fullName evidence="7">EamA domain-containing protein</fullName>
    </recommendedName>
</protein>
<evidence type="ECO:0000256" key="4">
    <source>
        <dbReference type="ARBA" id="ARBA00022989"/>
    </source>
</evidence>
<evidence type="ECO:0000256" key="1">
    <source>
        <dbReference type="ARBA" id="ARBA00004651"/>
    </source>
</evidence>
<feature type="transmembrane region" description="Helical" evidence="6">
    <location>
        <begin position="269"/>
        <end position="286"/>
    </location>
</feature>
<keyword evidence="3 6" id="KW-0812">Transmembrane</keyword>
<dbReference type="OrthoDB" id="9804865at2"/>
<feature type="transmembrane region" description="Helical" evidence="6">
    <location>
        <begin position="154"/>
        <end position="172"/>
    </location>
</feature>
<feature type="transmembrane region" description="Helical" evidence="6">
    <location>
        <begin position="99"/>
        <end position="117"/>
    </location>
</feature>
<proteinExistence type="predicted"/>
<dbReference type="InterPro" id="IPR051258">
    <property type="entry name" value="Diverse_Substrate_Transporter"/>
</dbReference>